<dbReference type="PANTHER" id="PTHR33514:SF13">
    <property type="entry name" value="PROTEIN ABCI12, CHLOROPLASTIC"/>
    <property type="match status" value="1"/>
</dbReference>
<evidence type="ECO:0000313" key="7">
    <source>
        <dbReference type="Proteomes" id="UP001646141"/>
    </source>
</evidence>
<keyword evidence="4 5" id="KW-0472">Membrane</keyword>
<gene>
    <name evidence="6" type="ORF">D3226_00155</name>
</gene>
<keyword evidence="7" id="KW-1185">Reference proteome</keyword>
<protein>
    <submittedName>
        <fullName evidence="6">Energy-coupling factor transporter transmembrane protein EcfT</fullName>
    </submittedName>
</protein>
<name>A0ABS1SKA4_9MICO</name>
<organism evidence="6 7">
    <name type="scientific">Leucobacter chromiireducens subsp. chromiireducens</name>
    <dbReference type="NCBI Taxonomy" id="660067"/>
    <lineage>
        <taxon>Bacteria</taxon>
        <taxon>Bacillati</taxon>
        <taxon>Actinomycetota</taxon>
        <taxon>Actinomycetes</taxon>
        <taxon>Micrococcales</taxon>
        <taxon>Microbacteriaceae</taxon>
        <taxon>Leucobacter</taxon>
    </lineage>
</organism>
<keyword evidence="3 5" id="KW-1133">Transmembrane helix</keyword>
<dbReference type="EMBL" id="QYAD01000001">
    <property type="protein sequence ID" value="MBL3688375.1"/>
    <property type="molecule type" value="Genomic_DNA"/>
</dbReference>
<dbReference type="Proteomes" id="UP001646141">
    <property type="component" value="Unassembled WGS sequence"/>
</dbReference>
<dbReference type="RefSeq" id="WP_202380433.1">
    <property type="nucleotide sequence ID" value="NZ_BAAAMA010000003.1"/>
</dbReference>
<keyword evidence="2 5" id="KW-0812">Transmembrane</keyword>
<evidence type="ECO:0000256" key="5">
    <source>
        <dbReference type="SAM" id="Phobius"/>
    </source>
</evidence>
<accession>A0ABS1SKA4</accession>
<evidence type="ECO:0000256" key="4">
    <source>
        <dbReference type="ARBA" id="ARBA00023136"/>
    </source>
</evidence>
<reference evidence="6 7" key="1">
    <citation type="submission" date="2018-09" db="EMBL/GenBank/DDBJ databases">
        <title>Comparative genomics of Leucobacter spp.</title>
        <authorList>
            <person name="Reis A.C."/>
            <person name="Kolvenbach B.A."/>
            <person name="Corvini P.F.X."/>
            <person name="Nunes O.C."/>
        </authorList>
    </citation>
    <scope>NUCLEOTIDE SEQUENCE [LARGE SCALE GENOMIC DNA]</scope>
    <source>
        <strain evidence="6 7">L-1</strain>
    </source>
</reference>
<comment type="caution">
    <text evidence="6">The sequence shown here is derived from an EMBL/GenBank/DDBJ whole genome shotgun (WGS) entry which is preliminary data.</text>
</comment>
<comment type="subcellular location">
    <subcellularLocation>
        <location evidence="1">Membrane</location>
        <topology evidence="1">Multi-pass membrane protein</topology>
    </subcellularLocation>
</comment>
<evidence type="ECO:0000256" key="2">
    <source>
        <dbReference type="ARBA" id="ARBA00022692"/>
    </source>
</evidence>
<dbReference type="InterPro" id="IPR003339">
    <property type="entry name" value="ABC/ECF_trnsptr_transmembrane"/>
</dbReference>
<evidence type="ECO:0000313" key="6">
    <source>
        <dbReference type="EMBL" id="MBL3688375.1"/>
    </source>
</evidence>
<dbReference type="Pfam" id="PF02361">
    <property type="entry name" value="CbiQ"/>
    <property type="match status" value="1"/>
</dbReference>
<proteinExistence type="predicted"/>
<feature type="transmembrane region" description="Helical" evidence="5">
    <location>
        <begin position="27"/>
        <end position="60"/>
    </location>
</feature>
<sequence length="211" mass="22389">MSTVNPLGAYKPGTGPLHRLRPGAKLLGLFVFATLVVVLQGAPSTAILLGAAVLLAVLAGLRGRDFWRVARGFALIAIPLFAFQAWQQGWERGIEVVGDLFAMILAASAVTASTAIDDMLDTLTWALQPLRPLGVHPERVAFAFSLVIRAIPSIIELAGETRAAARARGLERSPRARLVPFVLRSVAHAQLTGDALIARGIGDDDSDPRSA</sequence>
<evidence type="ECO:0000256" key="1">
    <source>
        <dbReference type="ARBA" id="ARBA00004141"/>
    </source>
</evidence>
<dbReference type="PANTHER" id="PTHR33514">
    <property type="entry name" value="PROTEIN ABCI12, CHLOROPLASTIC"/>
    <property type="match status" value="1"/>
</dbReference>
<dbReference type="CDD" id="cd16914">
    <property type="entry name" value="EcfT"/>
    <property type="match status" value="1"/>
</dbReference>
<evidence type="ECO:0000256" key="3">
    <source>
        <dbReference type="ARBA" id="ARBA00022989"/>
    </source>
</evidence>